<dbReference type="AlphaFoldDB" id="A0A4Y2VCI3"/>
<organism evidence="1 2">
    <name type="scientific">Araneus ventricosus</name>
    <name type="common">Orbweaver spider</name>
    <name type="synonym">Epeira ventricosa</name>
    <dbReference type="NCBI Taxonomy" id="182803"/>
    <lineage>
        <taxon>Eukaryota</taxon>
        <taxon>Metazoa</taxon>
        <taxon>Ecdysozoa</taxon>
        <taxon>Arthropoda</taxon>
        <taxon>Chelicerata</taxon>
        <taxon>Arachnida</taxon>
        <taxon>Araneae</taxon>
        <taxon>Araneomorphae</taxon>
        <taxon>Entelegynae</taxon>
        <taxon>Araneoidea</taxon>
        <taxon>Araneidae</taxon>
        <taxon>Araneus</taxon>
    </lineage>
</organism>
<evidence type="ECO:0000313" key="2">
    <source>
        <dbReference type="Proteomes" id="UP000499080"/>
    </source>
</evidence>
<gene>
    <name evidence="1" type="ORF">AVEN_95160_1</name>
</gene>
<proteinExistence type="predicted"/>
<protein>
    <submittedName>
        <fullName evidence="1">Uncharacterized protein</fullName>
    </submittedName>
</protein>
<feature type="non-terminal residue" evidence="1">
    <location>
        <position position="1"/>
    </location>
</feature>
<dbReference type="Proteomes" id="UP000499080">
    <property type="component" value="Unassembled WGS sequence"/>
</dbReference>
<name>A0A4Y2VCI3_ARAVE</name>
<comment type="caution">
    <text evidence="1">The sequence shown here is derived from an EMBL/GenBank/DDBJ whole genome shotgun (WGS) entry which is preliminary data.</text>
</comment>
<accession>A0A4Y2VCI3</accession>
<dbReference type="EMBL" id="BGPR01046052">
    <property type="protein sequence ID" value="GBO22995.1"/>
    <property type="molecule type" value="Genomic_DNA"/>
</dbReference>
<sequence>CKLLCPFETYEVTLVVMGIGVQVAIRSDDEDDTLIGTPSPNFHATLAGGCLATTYDLSCKGPRTGRIFGRGGFWACDLWAPRPRPYH</sequence>
<keyword evidence="2" id="KW-1185">Reference proteome</keyword>
<reference evidence="1 2" key="1">
    <citation type="journal article" date="2019" name="Sci. Rep.">
        <title>Orb-weaving spider Araneus ventricosus genome elucidates the spidroin gene catalogue.</title>
        <authorList>
            <person name="Kono N."/>
            <person name="Nakamura H."/>
            <person name="Ohtoshi R."/>
            <person name="Moran D.A.P."/>
            <person name="Shinohara A."/>
            <person name="Yoshida Y."/>
            <person name="Fujiwara M."/>
            <person name="Mori M."/>
            <person name="Tomita M."/>
            <person name="Arakawa K."/>
        </authorList>
    </citation>
    <scope>NUCLEOTIDE SEQUENCE [LARGE SCALE GENOMIC DNA]</scope>
</reference>
<evidence type="ECO:0000313" key="1">
    <source>
        <dbReference type="EMBL" id="GBO22995.1"/>
    </source>
</evidence>